<keyword evidence="2" id="KW-1185">Reference proteome</keyword>
<evidence type="ECO:0000313" key="1">
    <source>
        <dbReference type="EMBL" id="KAH7374833.1"/>
    </source>
</evidence>
<comment type="caution">
    <text evidence="1">The sequence shown here is derived from an EMBL/GenBank/DDBJ whole genome shotgun (WGS) entry which is preliminary data.</text>
</comment>
<reference evidence="1" key="1">
    <citation type="journal article" date="2021" name="Nat. Commun.">
        <title>Genetic determinants of endophytism in the Arabidopsis root mycobiome.</title>
        <authorList>
            <person name="Mesny F."/>
            <person name="Miyauchi S."/>
            <person name="Thiergart T."/>
            <person name="Pickel B."/>
            <person name="Atanasova L."/>
            <person name="Karlsson M."/>
            <person name="Huettel B."/>
            <person name="Barry K.W."/>
            <person name="Haridas S."/>
            <person name="Chen C."/>
            <person name="Bauer D."/>
            <person name="Andreopoulos W."/>
            <person name="Pangilinan J."/>
            <person name="LaButti K."/>
            <person name="Riley R."/>
            <person name="Lipzen A."/>
            <person name="Clum A."/>
            <person name="Drula E."/>
            <person name="Henrissat B."/>
            <person name="Kohler A."/>
            <person name="Grigoriev I.V."/>
            <person name="Martin F.M."/>
            <person name="Hacquard S."/>
        </authorList>
    </citation>
    <scope>NUCLEOTIDE SEQUENCE</scope>
    <source>
        <strain evidence="1">MPI-CAGE-AT-0016</strain>
    </source>
</reference>
<dbReference type="AlphaFoldDB" id="A0A8K0TU94"/>
<accession>A0A8K0TU94</accession>
<dbReference type="OrthoDB" id="3766406at2759"/>
<organism evidence="1 2">
    <name type="scientific">Plectosphaerella cucumerina</name>
    <dbReference type="NCBI Taxonomy" id="40658"/>
    <lineage>
        <taxon>Eukaryota</taxon>
        <taxon>Fungi</taxon>
        <taxon>Dikarya</taxon>
        <taxon>Ascomycota</taxon>
        <taxon>Pezizomycotina</taxon>
        <taxon>Sordariomycetes</taxon>
        <taxon>Hypocreomycetidae</taxon>
        <taxon>Glomerellales</taxon>
        <taxon>Plectosphaerellaceae</taxon>
        <taxon>Plectosphaerella</taxon>
    </lineage>
</organism>
<protein>
    <recommendedName>
        <fullName evidence="3">F-box domain-containing protein</fullName>
    </recommendedName>
</protein>
<dbReference type="EMBL" id="JAGPXD010000001">
    <property type="protein sequence ID" value="KAH7374833.1"/>
    <property type="molecule type" value="Genomic_DNA"/>
</dbReference>
<dbReference type="InterPro" id="IPR036047">
    <property type="entry name" value="F-box-like_dom_sf"/>
</dbReference>
<dbReference type="SUPFAM" id="SSF81383">
    <property type="entry name" value="F-box domain"/>
    <property type="match status" value="1"/>
</dbReference>
<evidence type="ECO:0000313" key="2">
    <source>
        <dbReference type="Proteomes" id="UP000813385"/>
    </source>
</evidence>
<dbReference type="Proteomes" id="UP000813385">
    <property type="component" value="Unassembled WGS sequence"/>
</dbReference>
<name>A0A8K0TU94_9PEZI</name>
<proteinExistence type="predicted"/>
<gene>
    <name evidence="1" type="ORF">B0T11DRAFT_292617</name>
</gene>
<evidence type="ECO:0008006" key="3">
    <source>
        <dbReference type="Google" id="ProtNLM"/>
    </source>
</evidence>
<sequence>MAEQLPFGLKRLVDGLIAIGSRQIPQEDVASPAIANAFLRLLSLDVLLLIVDELSATDRLRLSHTCRDLRIVATFAWPRQLRNFTQPAPSRATFSAAFVNVSLDHWLCYECHTLHRVDYAHTTRTPVRVPRRCRFKELYRKHLVSNYSGGNHVGQDHIQLAIKYSRSCSLDANQVRFYNALMAPAAKSMQYPIQTVHLGSMPCILAQWYYARAKIVNDRYLLFQRWVYRPGDTYGVDPALPLTRQRFWPTGCSPKICPHMDGKGDAVYSEAMDEEVWDGLTTLQKGFVHLLDHQQPQALKISCRTCPTDCRIEFIVDENGYESLDIRAWKDLGAGHGGLTPPAQWEACTDEYYAAREGRTRFTPGKARSRWEKMKGRPIRPVGELDPLPAAQADVQGPGVFQRVFQWLGERVPEAIAAVTNMDHFRLTV</sequence>